<reference evidence="1 2" key="1">
    <citation type="journal article" date="2021" name="Elife">
        <title>Chloroplast acquisition without the gene transfer in kleptoplastic sea slugs, Plakobranchus ocellatus.</title>
        <authorList>
            <person name="Maeda T."/>
            <person name="Takahashi S."/>
            <person name="Yoshida T."/>
            <person name="Shimamura S."/>
            <person name="Takaki Y."/>
            <person name="Nagai Y."/>
            <person name="Toyoda A."/>
            <person name="Suzuki Y."/>
            <person name="Arimoto A."/>
            <person name="Ishii H."/>
            <person name="Satoh N."/>
            <person name="Nishiyama T."/>
            <person name="Hasebe M."/>
            <person name="Maruyama T."/>
            <person name="Minagawa J."/>
            <person name="Obokata J."/>
            <person name="Shigenobu S."/>
        </authorList>
    </citation>
    <scope>NUCLEOTIDE SEQUENCE [LARGE SCALE GENOMIC DNA]</scope>
</reference>
<accession>A0AAV3XVP1</accession>
<evidence type="ECO:0000313" key="1">
    <source>
        <dbReference type="EMBL" id="GFN74469.1"/>
    </source>
</evidence>
<organism evidence="1 2">
    <name type="scientific">Plakobranchus ocellatus</name>
    <dbReference type="NCBI Taxonomy" id="259542"/>
    <lineage>
        <taxon>Eukaryota</taxon>
        <taxon>Metazoa</taxon>
        <taxon>Spiralia</taxon>
        <taxon>Lophotrochozoa</taxon>
        <taxon>Mollusca</taxon>
        <taxon>Gastropoda</taxon>
        <taxon>Heterobranchia</taxon>
        <taxon>Euthyneura</taxon>
        <taxon>Panpulmonata</taxon>
        <taxon>Sacoglossa</taxon>
        <taxon>Placobranchoidea</taxon>
        <taxon>Plakobranchidae</taxon>
        <taxon>Plakobranchus</taxon>
    </lineage>
</organism>
<evidence type="ECO:0000313" key="2">
    <source>
        <dbReference type="Proteomes" id="UP000735302"/>
    </source>
</evidence>
<dbReference type="EMBL" id="BLXT01000117">
    <property type="protein sequence ID" value="GFN74469.1"/>
    <property type="molecule type" value="Genomic_DNA"/>
</dbReference>
<gene>
    <name evidence="1" type="ORF">PoB_000097500</name>
</gene>
<dbReference type="Proteomes" id="UP000735302">
    <property type="component" value="Unassembled WGS sequence"/>
</dbReference>
<sequence length="84" mass="9480">MIPPDVMLHYMENDLDKDRPEQGLMPDTWPSRRQPEVSLCNNGLLLRIAVGMVNSGATLTPAVKMFVRGMSNMVKYVDDLCSRL</sequence>
<comment type="caution">
    <text evidence="1">The sequence shown here is derived from an EMBL/GenBank/DDBJ whole genome shotgun (WGS) entry which is preliminary data.</text>
</comment>
<proteinExistence type="predicted"/>
<name>A0AAV3XVP1_9GAST</name>
<protein>
    <submittedName>
        <fullName evidence="1">Uncharacterized protein</fullName>
    </submittedName>
</protein>
<dbReference type="AlphaFoldDB" id="A0AAV3XVP1"/>
<keyword evidence="2" id="KW-1185">Reference proteome</keyword>